<evidence type="ECO:0000313" key="4">
    <source>
        <dbReference type="Proteomes" id="UP000887013"/>
    </source>
</evidence>
<protein>
    <submittedName>
        <fullName evidence="3">Uncharacterized protein</fullName>
    </submittedName>
</protein>
<dbReference type="EMBL" id="BMAW01067677">
    <property type="protein sequence ID" value="GFT60965.1"/>
    <property type="molecule type" value="Genomic_DNA"/>
</dbReference>
<dbReference type="EMBL" id="BMAW01011635">
    <property type="protein sequence ID" value="GFT24806.1"/>
    <property type="molecule type" value="Genomic_DNA"/>
</dbReference>
<evidence type="ECO:0000313" key="3">
    <source>
        <dbReference type="EMBL" id="GFT60965.1"/>
    </source>
</evidence>
<dbReference type="AlphaFoldDB" id="A0A8X6PB95"/>
<evidence type="ECO:0000313" key="2">
    <source>
        <dbReference type="EMBL" id="GFT24806.1"/>
    </source>
</evidence>
<comment type="caution">
    <text evidence="3">The sequence shown here is derived from an EMBL/GenBank/DDBJ whole genome shotgun (WGS) entry which is preliminary data.</text>
</comment>
<sequence>MLGQVYKLFEALPRYEYSSKDQQSNIHQQVSELRDSARYQVQYFAPKDYEAKLCELNEVRKVWDPQAQMPLDDGFQLVRRCKQPSPRKYSGDNTLKKIKKKRCS</sequence>
<organism evidence="3 4">
    <name type="scientific">Nephila pilipes</name>
    <name type="common">Giant wood spider</name>
    <name type="synonym">Nephila maculata</name>
    <dbReference type="NCBI Taxonomy" id="299642"/>
    <lineage>
        <taxon>Eukaryota</taxon>
        <taxon>Metazoa</taxon>
        <taxon>Ecdysozoa</taxon>
        <taxon>Arthropoda</taxon>
        <taxon>Chelicerata</taxon>
        <taxon>Arachnida</taxon>
        <taxon>Araneae</taxon>
        <taxon>Araneomorphae</taxon>
        <taxon>Entelegynae</taxon>
        <taxon>Araneoidea</taxon>
        <taxon>Nephilidae</taxon>
        <taxon>Nephila</taxon>
    </lineage>
</organism>
<keyword evidence="4" id="KW-1185">Reference proteome</keyword>
<evidence type="ECO:0000256" key="1">
    <source>
        <dbReference type="SAM" id="MobiDB-lite"/>
    </source>
</evidence>
<name>A0A8X6PB95_NEPPI</name>
<proteinExistence type="predicted"/>
<dbReference type="Proteomes" id="UP000887013">
    <property type="component" value="Unassembled WGS sequence"/>
</dbReference>
<reference evidence="3" key="1">
    <citation type="submission" date="2020-08" db="EMBL/GenBank/DDBJ databases">
        <title>Multicomponent nature underlies the extraordinary mechanical properties of spider dragline silk.</title>
        <authorList>
            <person name="Kono N."/>
            <person name="Nakamura H."/>
            <person name="Mori M."/>
            <person name="Yoshida Y."/>
            <person name="Ohtoshi R."/>
            <person name="Malay A.D."/>
            <person name="Moran D.A.P."/>
            <person name="Tomita M."/>
            <person name="Numata K."/>
            <person name="Arakawa K."/>
        </authorList>
    </citation>
    <scope>NUCLEOTIDE SEQUENCE</scope>
</reference>
<feature type="region of interest" description="Disordered" evidence="1">
    <location>
        <begin position="82"/>
        <end position="104"/>
    </location>
</feature>
<gene>
    <name evidence="2" type="ORF">NPIL_14131</name>
    <name evidence="3" type="ORF">NPIL_554171</name>
</gene>
<accession>A0A8X6PB95</accession>